<feature type="transmembrane region" description="Helical" evidence="2">
    <location>
        <begin position="501"/>
        <end position="524"/>
    </location>
</feature>
<evidence type="ECO:0000256" key="2">
    <source>
        <dbReference type="SAM" id="Phobius"/>
    </source>
</evidence>
<gene>
    <name evidence="3" type="ORF">FLONG3_3254</name>
</gene>
<dbReference type="PANTHER" id="PTHR37544:SF3">
    <property type="entry name" value="SPRAY"/>
    <property type="match status" value="1"/>
</dbReference>
<proteinExistence type="predicted"/>
<feature type="transmembrane region" description="Helical" evidence="2">
    <location>
        <begin position="123"/>
        <end position="143"/>
    </location>
</feature>
<protein>
    <submittedName>
        <fullName evidence="3">Uncharacterized protein</fullName>
    </submittedName>
</protein>
<comment type="caution">
    <text evidence="3">The sequence shown here is derived from an EMBL/GenBank/DDBJ whole genome shotgun (WGS) entry which is preliminary data.</text>
</comment>
<keyword evidence="2" id="KW-0812">Transmembrane</keyword>
<evidence type="ECO:0000313" key="4">
    <source>
        <dbReference type="Proteomes" id="UP000266234"/>
    </source>
</evidence>
<organism evidence="3 4">
    <name type="scientific">Fusarium longipes</name>
    <dbReference type="NCBI Taxonomy" id="694270"/>
    <lineage>
        <taxon>Eukaryota</taxon>
        <taxon>Fungi</taxon>
        <taxon>Dikarya</taxon>
        <taxon>Ascomycota</taxon>
        <taxon>Pezizomycotina</taxon>
        <taxon>Sordariomycetes</taxon>
        <taxon>Hypocreomycetidae</taxon>
        <taxon>Hypocreales</taxon>
        <taxon>Nectriaceae</taxon>
        <taxon>Fusarium</taxon>
    </lineage>
</organism>
<name>A0A395T2U1_9HYPO</name>
<feature type="transmembrane region" description="Helical" evidence="2">
    <location>
        <begin position="206"/>
        <end position="222"/>
    </location>
</feature>
<feature type="region of interest" description="Disordered" evidence="1">
    <location>
        <begin position="794"/>
        <end position="828"/>
    </location>
</feature>
<feature type="transmembrane region" description="Helical" evidence="2">
    <location>
        <begin position="88"/>
        <end position="111"/>
    </location>
</feature>
<feature type="region of interest" description="Disordered" evidence="1">
    <location>
        <begin position="353"/>
        <end position="410"/>
    </location>
</feature>
<feature type="compositionally biased region" description="Basic and acidic residues" evidence="1">
    <location>
        <begin position="795"/>
        <end position="805"/>
    </location>
</feature>
<keyword evidence="2" id="KW-1133">Transmembrane helix</keyword>
<feature type="transmembrane region" description="Helical" evidence="2">
    <location>
        <begin position="242"/>
        <end position="266"/>
    </location>
</feature>
<keyword evidence="4" id="KW-1185">Reference proteome</keyword>
<feature type="compositionally biased region" description="Polar residues" evidence="1">
    <location>
        <begin position="372"/>
        <end position="392"/>
    </location>
</feature>
<feature type="transmembrane region" description="Helical" evidence="2">
    <location>
        <begin position="586"/>
        <end position="606"/>
    </location>
</feature>
<keyword evidence="2" id="KW-0472">Membrane</keyword>
<feature type="compositionally biased region" description="Polar residues" evidence="1">
    <location>
        <begin position="42"/>
        <end position="53"/>
    </location>
</feature>
<reference evidence="3 4" key="1">
    <citation type="journal article" date="2018" name="PLoS Pathog.">
        <title>Evolution of structural diversity of trichothecenes, a family of toxins produced by plant pathogenic and entomopathogenic fungi.</title>
        <authorList>
            <person name="Proctor R.H."/>
            <person name="McCormick S.P."/>
            <person name="Kim H.S."/>
            <person name="Cardoza R.E."/>
            <person name="Stanley A.M."/>
            <person name="Lindo L."/>
            <person name="Kelly A."/>
            <person name="Brown D.W."/>
            <person name="Lee T."/>
            <person name="Vaughan M.M."/>
            <person name="Alexander N.J."/>
            <person name="Busman M."/>
            <person name="Gutierrez S."/>
        </authorList>
    </citation>
    <scope>NUCLEOTIDE SEQUENCE [LARGE SCALE GENOMIC DNA]</scope>
    <source>
        <strain evidence="3 4">NRRL 20695</strain>
    </source>
</reference>
<feature type="region of interest" description="Disordered" evidence="1">
    <location>
        <begin position="32"/>
        <end position="53"/>
    </location>
</feature>
<feature type="transmembrane region" description="Helical" evidence="2">
    <location>
        <begin position="448"/>
        <end position="469"/>
    </location>
</feature>
<dbReference type="Proteomes" id="UP000266234">
    <property type="component" value="Unassembled WGS sequence"/>
</dbReference>
<accession>A0A395T2U1</accession>
<dbReference type="STRING" id="694270.A0A395T2U1"/>
<evidence type="ECO:0000313" key="3">
    <source>
        <dbReference type="EMBL" id="RGP78632.1"/>
    </source>
</evidence>
<dbReference type="OrthoDB" id="3057599at2759"/>
<feature type="transmembrane region" description="Helical" evidence="2">
    <location>
        <begin position="626"/>
        <end position="644"/>
    </location>
</feature>
<dbReference type="PANTHER" id="PTHR37544">
    <property type="entry name" value="SPRAY-RELATED"/>
    <property type="match status" value="1"/>
</dbReference>
<dbReference type="EMBL" id="PXOG01000061">
    <property type="protein sequence ID" value="RGP78632.1"/>
    <property type="molecule type" value="Genomic_DNA"/>
</dbReference>
<sequence length="828" mass="92510">MESVPLRALPANNNSHIASALPSNITDQYSTVTHDNDESGHPVQNASENASTNSYQPGCFTPLSDEDMAQHPELPELNYKPASLQDGYLVFLIIWFVVCFMGVSSLAVFSQMQLSWLHLESQYGYNLWVHSPAIVGFITTVLWRGTLQSYNRIIPYVRMANLPLSNNSSGHLSNSGPSFLNVPLTGIPGSTVAFGALVTLWNSRDYLSFVVNLSVIFTNLLTPIKSGIFQLVKDESGWRIQISMLLCVIAMVVYLWLFVVTVAVALHLRKNRTGLKWSPSTISAQLALLQGSNILSMFKDIPTERPWPLDLAMAKWVDKGLIPRLGYWKQEGTNAIIHGIRFLPVSTANGTDYRGYPNSSSNSEDIPDAPSRIQSPESILDNNHEQSNTESIGSLDADIGNGERASPTIESAEGIDRVSPIGYATTAIRQRNLKPDVNRIWNYSLSDWYLLAITVLGTSALTAAIVAWVRGDIHRPFNFPLYHIAHASSMTNLIPNMIRNIIFTFLPAMLFGVFNATILAADIYQRSMIPVENMVKPLPDKDRKRLCTRETDIKGATAHDTMLLDYITPDLVSCILLAADAGHFKIILGTVLATLCNSVFIVSGSLFVFHERDNNGYAVNIQTRNFYAAFSIMVVYCTSIWIMRPQGAVRTCRRLHTIMDLAMLIHQSHILQCPEFWVQNSSDTEDHLKSQVMLADRIYRFGVYTGIDTHDYVGISICEVPAAWTTSSADIACLHYSTQLAKDALTFGVYDSTSLSFTQEFLMDGPRTWLKHKRVYSNEHRSWSRRARKLVGRTRQADSESELRYEPGSNSGIDFIEGLPTSYHRPSR</sequence>
<evidence type="ECO:0000256" key="1">
    <source>
        <dbReference type="SAM" id="MobiDB-lite"/>
    </source>
</evidence>
<dbReference type="AlphaFoldDB" id="A0A395T2U1"/>